<comment type="caution">
    <text evidence="8">The sequence shown here is derived from an EMBL/GenBank/DDBJ whole genome shotgun (WGS) entry which is preliminary data.</text>
</comment>
<evidence type="ECO:0000313" key="8">
    <source>
        <dbReference type="EMBL" id="KAG2549379.1"/>
    </source>
</evidence>
<accession>A0A8T0NM73</accession>
<keyword evidence="2 6" id="KW-0479">Metal-binding</keyword>
<dbReference type="EMBL" id="CM029053">
    <property type="protein sequence ID" value="KAG2549379.1"/>
    <property type="molecule type" value="Genomic_DNA"/>
</dbReference>
<protein>
    <recommendedName>
        <fullName evidence="6">Protein FAR1-RELATED SEQUENCE</fullName>
    </recommendedName>
</protein>
<evidence type="ECO:0000313" key="9">
    <source>
        <dbReference type="Proteomes" id="UP000823388"/>
    </source>
</evidence>
<name>A0A8T0NM73_PANVG</name>
<evidence type="ECO:0000256" key="1">
    <source>
        <dbReference type="ARBA" id="ARBA00005889"/>
    </source>
</evidence>
<dbReference type="InterPro" id="IPR006564">
    <property type="entry name" value="Znf_PMZ"/>
</dbReference>
<evidence type="ECO:0000256" key="4">
    <source>
        <dbReference type="ARBA" id="ARBA00022833"/>
    </source>
</evidence>
<keyword evidence="4 6" id="KW-0862">Zinc</keyword>
<dbReference type="GO" id="GO:0005634">
    <property type="term" value="C:nucleus"/>
    <property type="evidence" value="ECO:0007669"/>
    <property type="project" value="UniProtKB-SubCell"/>
</dbReference>
<dbReference type="InterPro" id="IPR007527">
    <property type="entry name" value="Znf_SWIM"/>
</dbReference>
<evidence type="ECO:0000256" key="3">
    <source>
        <dbReference type="ARBA" id="ARBA00022771"/>
    </source>
</evidence>
<organism evidence="8 9">
    <name type="scientific">Panicum virgatum</name>
    <name type="common">Blackwell switchgrass</name>
    <dbReference type="NCBI Taxonomy" id="38727"/>
    <lineage>
        <taxon>Eukaryota</taxon>
        <taxon>Viridiplantae</taxon>
        <taxon>Streptophyta</taxon>
        <taxon>Embryophyta</taxon>
        <taxon>Tracheophyta</taxon>
        <taxon>Spermatophyta</taxon>
        <taxon>Magnoliopsida</taxon>
        <taxon>Liliopsida</taxon>
        <taxon>Poales</taxon>
        <taxon>Poaceae</taxon>
        <taxon>PACMAD clade</taxon>
        <taxon>Panicoideae</taxon>
        <taxon>Panicodae</taxon>
        <taxon>Paniceae</taxon>
        <taxon>Panicinae</taxon>
        <taxon>Panicum</taxon>
        <taxon>Panicum sect. Hiantes</taxon>
    </lineage>
</organism>
<evidence type="ECO:0000256" key="6">
    <source>
        <dbReference type="RuleBase" id="RU367018"/>
    </source>
</evidence>
<dbReference type="Proteomes" id="UP000823388">
    <property type="component" value="Chromosome 9K"/>
</dbReference>
<dbReference type="PANTHER" id="PTHR31669:SF214">
    <property type="entry name" value="PROTEIN FAR1-RELATED SEQUENCE"/>
    <property type="match status" value="1"/>
</dbReference>
<feature type="domain" description="SWIM-type" evidence="7">
    <location>
        <begin position="175"/>
        <end position="211"/>
    </location>
</feature>
<keyword evidence="3 5" id="KW-0863">Zinc-finger</keyword>
<keyword evidence="9" id="KW-1185">Reference proteome</keyword>
<dbReference type="GO" id="GO:0006355">
    <property type="term" value="P:regulation of DNA-templated transcription"/>
    <property type="evidence" value="ECO:0007669"/>
    <property type="project" value="UniProtKB-UniRule"/>
</dbReference>
<dbReference type="PANTHER" id="PTHR31669">
    <property type="entry name" value="PROTEIN FAR1-RELATED SEQUENCE 10-RELATED"/>
    <property type="match status" value="1"/>
</dbReference>
<reference evidence="8" key="1">
    <citation type="submission" date="2020-05" db="EMBL/GenBank/DDBJ databases">
        <title>WGS assembly of Panicum virgatum.</title>
        <authorList>
            <person name="Lovell J.T."/>
            <person name="Jenkins J."/>
            <person name="Shu S."/>
            <person name="Juenger T.E."/>
            <person name="Schmutz J."/>
        </authorList>
    </citation>
    <scope>NUCLEOTIDE SEQUENCE</scope>
    <source>
        <strain evidence="8">AP13</strain>
    </source>
</reference>
<dbReference type="GO" id="GO:0008270">
    <property type="term" value="F:zinc ion binding"/>
    <property type="evidence" value="ECO:0007669"/>
    <property type="project" value="UniProtKB-UniRule"/>
</dbReference>
<evidence type="ECO:0000259" key="7">
    <source>
        <dbReference type="PROSITE" id="PS50966"/>
    </source>
</evidence>
<dbReference type="SMART" id="SM00575">
    <property type="entry name" value="ZnF_PMZ"/>
    <property type="match status" value="1"/>
</dbReference>
<comment type="similarity">
    <text evidence="1 6">Belongs to the FHY3/FAR1 family.</text>
</comment>
<proteinExistence type="inferred from homology"/>
<comment type="subcellular location">
    <subcellularLocation>
        <location evidence="6">Nucleus</location>
    </subcellularLocation>
</comment>
<evidence type="ECO:0000256" key="2">
    <source>
        <dbReference type="ARBA" id="ARBA00022723"/>
    </source>
</evidence>
<keyword evidence="6" id="KW-0539">Nucleus</keyword>
<sequence>MGAELRYVIRNTFTPTEFEDGWKAVLVRHGVESNEYLQHLFEIRAYWALAYFKDKFYPFSSTTGRSESTNSLFKNYVLPRDTILNFFEQYQIIQEKQISKLDRKSYVSQGTTSSTWSMTLYEEEAMAILTRTILGKMQREMRNSTAYVVEEEQGLSFLLRRVRKYDRAEYEKDLYRVTVSEDGQFYTCSCNKFERDGIHCCHVFNIATRRGMTKLPESFILPRWTIAMDAQIDEMLRGHVGKNNMEADSSVCYAIMMSKMSKVCADMSCDESTSSMFLQGVDELVKAIHSIKAGVVVAEPHVITVGGTKQASESENMIEAPHTYKDPPQSQASSVAVGDRLKPIHEKILIQAKKKKEPRKCTICRSTTHFRNKCPDVMNGATEKIAEIGP</sequence>
<gene>
    <name evidence="8" type="ORF">PVAP13_9KG270300</name>
</gene>
<evidence type="ECO:0000256" key="5">
    <source>
        <dbReference type="PROSITE-ProRule" id="PRU00325"/>
    </source>
</evidence>
<dbReference type="AlphaFoldDB" id="A0A8T0NM73"/>
<dbReference type="PROSITE" id="PS50966">
    <property type="entry name" value="ZF_SWIM"/>
    <property type="match status" value="1"/>
</dbReference>
<dbReference type="InterPro" id="IPR031052">
    <property type="entry name" value="FHY3/FAR1"/>
</dbReference>
<comment type="function">
    <text evidence="6">Putative transcription activator involved in regulating light control of development.</text>
</comment>